<keyword evidence="3" id="KW-0520">NAD</keyword>
<keyword evidence="2" id="KW-0808">Transferase</keyword>
<dbReference type="PANTHER" id="PTHR11085">
    <property type="entry name" value="NAD-DEPENDENT PROTEIN DEACYLASE SIRTUIN-5, MITOCHONDRIAL-RELATED"/>
    <property type="match status" value="1"/>
</dbReference>
<dbReference type="Gene3D" id="3.30.1600.10">
    <property type="entry name" value="SIR2/SIRT2 'Small Domain"/>
    <property type="match status" value="1"/>
</dbReference>
<feature type="binding site" evidence="4">
    <location>
        <position position="151"/>
    </location>
    <ligand>
        <name>Zn(2+)</name>
        <dbReference type="ChEBI" id="CHEBI:29105"/>
    </ligand>
</feature>
<feature type="binding site" evidence="4">
    <location>
        <position position="154"/>
    </location>
    <ligand>
        <name>Zn(2+)</name>
        <dbReference type="ChEBI" id="CHEBI:29105"/>
    </ligand>
</feature>
<dbReference type="InterPro" id="IPR026590">
    <property type="entry name" value="Ssirtuin_cat_dom"/>
</dbReference>
<dbReference type="Proteomes" id="UP000548423">
    <property type="component" value="Unassembled WGS sequence"/>
</dbReference>
<protein>
    <recommendedName>
        <fullName evidence="1">protein acetyllysine N-acetyltransferase</fullName>
        <ecNumber evidence="1">2.3.1.286</ecNumber>
    </recommendedName>
</protein>
<dbReference type="EC" id="2.3.1.286" evidence="1"/>
<dbReference type="InterPro" id="IPR003000">
    <property type="entry name" value="Sirtuin"/>
</dbReference>
<reference evidence="7" key="2">
    <citation type="submission" date="2020-08" db="EMBL/GenBank/DDBJ databases">
        <title>The Agave Microbiome: Exploring the role of microbial communities in plant adaptations to desert environments.</title>
        <authorList>
            <person name="Partida-Martinez L.P."/>
        </authorList>
    </citation>
    <scope>NUCLEOTIDE SEQUENCE [LARGE SCALE GENOMIC DNA]</scope>
    <source>
        <strain evidence="7">AT2.8</strain>
    </source>
</reference>
<comment type="caution">
    <text evidence="6">The sequence shown here is derived from an EMBL/GenBank/DDBJ whole genome shotgun (WGS) entry which is preliminary data.</text>
</comment>
<dbReference type="CDD" id="cd01407">
    <property type="entry name" value="SIR2-fam"/>
    <property type="match status" value="1"/>
</dbReference>
<dbReference type="Gene3D" id="3.40.50.1220">
    <property type="entry name" value="TPP-binding domain"/>
    <property type="match status" value="1"/>
</dbReference>
<feature type="domain" description="Deacetylase sirtuin-type" evidence="5">
    <location>
        <begin position="1"/>
        <end position="260"/>
    </location>
</feature>
<keyword evidence="6" id="KW-0378">Hydrolase</keyword>
<dbReference type="NCBIfam" id="NF001752">
    <property type="entry name" value="PRK00481.1-1"/>
    <property type="match status" value="1"/>
</dbReference>
<accession>A0A852T693</accession>
<proteinExistence type="predicted"/>
<evidence type="ECO:0000256" key="4">
    <source>
        <dbReference type="PROSITE-ProRule" id="PRU00236"/>
    </source>
</evidence>
<name>A0A852T693_9BACI</name>
<dbReference type="InterPro" id="IPR026591">
    <property type="entry name" value="Sirtuin_cat_small_dom_sf"/>
</dbReference>
<evidence type="ECO:0000256" key="1">
    <source>
        <dbReference type="ARBA" id="ARBA00012928"/>
    </source>
</evidence>
<dbReference type="InterPro" id="IPR050134">
    <property type="entry name" value="NAD-dep_sirtuin_deacylases"/>
</dbReference>
<reference evidence="7" key="1">
    <citation type="submission" date="2020-07" db="EMBL/GenBank/DDBJ databases">
        <authorList>
            <person name="Partida-Martinez L."/>
            <person name="Huntemann M."/>
            <person name="Clum A."/>
            <person name="Wang J."/>
            <person name="Palaniappan K."/>
            <person name="Ritter S."/>
            <person name="Chen I.-M."/>
            <person name="Stamatis D."/>
            <person name="Reddy T."/>
            <person name="O'Malley R."/>
            <person name="Daum C."/>
            <person name="Shapiro N."/>
            <person name="Ivanova N."/>
            <person name="Kyrpides N."/>
            <person name="Woyke T."/>
        </authorList>
    </citation>
    <scope>NUCLEOTIDE SEQUENCE [LARGE SCALE GENOMIC DNA]</scope>
    <source>
        <strain evidence="7">AT2.8</strain>
    </source>
</reference>
<dbReference type="SUPFAM" id="SSF52467">
    <property type="entry name" value="DHS-like NAD/FAD-binding domain"/>
    <property type="match status" value="1"/>
</dbReference>
<dbReference type="GO" id="GO:0016787">
    <property type="term" value="F:hydrolase activity"/>
    <property type="evidence" value="ECO:0007669"/>
    <property type="project" value="UniProtKB-KW"/>
</dbReference>
<evidence type="ECO:0000313" key="7">
    <source>
        <dbReference type="Proteomes" id="UP000548423"/>
    </source>
</evidence>
<evidence type="ECO:0000256" key="2">
    <source>
        <dbReference type="ARBA" id="ARBA00022679"/>
    </source>
</evidence>
<evidence type="ECO:0000259" key="5">
    <source>
        <dbReference type="PROSITE" id="PS50305"/>
    </source>
</evidence>
<dbReference type="AlphaFoldDB" id="A0A852T693"/>
<dbReference type="EMBL" id="JACCBX010000002">
    <property type="protein sequence ID" value="NYE04153.1"/>
    <property type="molecule type" value="Genomic_DNA"/>
</dbReference>
<dbReference type="PANTHER" id="PTHR11085:SF4">
    <property type="entry name" value="NAD-DEPENDENT PROTEIN DEACYLASE"/>
    <property type="match status" value="1"/>
</dbReference>
<keyword evidence="4" id="KW-0862">Zinc</keyword>
<dbReference type="InterPro" id="IPR029035">
    <property type="entry name" value="DHS-like_NAD/FAD-binding_dom"/>
</dbReference>
<organism evidence="6 7">
    <name type="scientific">Neobacillus niacini</name>
    <dbReference type="NCBI Taxonomy" id="86668"/>
    <lineage>
        <taxon>Bacteria</taxon>
        <taxon>Bacillati</taxon>
        <taxon>Bacillota</taxon>
        <taxon>Bacilli</taxon>
        <taxon>Bacillales</taxon>
        <taxon>Bacillaceae</taxon>
        <taxon>Neobacillus</taxon>
    </lineage>
</organism>
<keyword evidence="4" id="KW-0479">Metal-binding</keyword>
<evidence type="ECO:0000313" key="6">
    <source>
        <dbReference type="EMBL" id="NYE04153.1"/>
    </source>
</evidence>
<dbReference type="GO" id="GO:0017136">
    <property type="term" value="F:histone deacetylase activity, NAD-dependent"/>
    <property type="evidence" value="ECO:0007669"/>
    <property type="project" value="TreeGrafter"/>
</dbReference>
<feature type="active site" description="Proton acceptor" evidence="4">
    <location>
        <position position="118"/>
    </location>
</feature>
<feature type="binding site" evidence="4">
    <location>
        <position position="126"/>
    </location>
    <ligand>
        <name>Zn(2+)</name>
        <dbReference type="ChEBI" id="CHEBI:29105"/>
    </ligand>
</feature>
<dbReference type="GO" id="GO:0070403">
    <property type="term" value="F:NAD+ binding"/>
    <property type="evidence" value="ECO:0007669"/>
    <property type="project" value="InterPro"/>
</dbReference>
<evidence type="ECO:0000256" key="3">
    <source>
        <dbReference type="ARBA" id="ARBA00023027"/>
    </source>
</evidence>
<dbReference type="GO" id="GO:0046872">
    <property type="term" value="F:metal ion binding"/>
    <property type="evidence" value="ECO:0007669"/>
    <property type="project" value="UniProtKB-KW"/>
</dbReference>
<gene>
    <name evidence="6" type="ORF">F4694_000897</name>
</gene>
<sequence>MESSLLRTCTNLIQNAKNIVVLTGAGISTESGIKDFRSQTGIYQMAPEYILSLDNFHQNPAGFYQFAIENLYHPEAHPNQGHEILAQWEKDGKVSHIITQNIDGLHQKAGSKQVIEFHGTMKTASCQNCRKTYSTEEMINRRNTMDEFYVCDHCSTSAKNKRYIKPDVVLFGDAGEWFTMEGFNKIINIIHQADCLLVLGTSLKVTPFSTFPQYRREGTPMIIVNKGDTPFDHNKDSYVIHDSIGETLTNINDHINPPIS</sequence>
<dbReference type="Pfam" id="PF02146">
    <property type="entry name" value="SIR2"/>
    <property type="match status" value="1"/>
</dbReference>
<dbReference type="PROSITE" id="PS50305">
    <property type="entry name" value="SIRTUIN"/>
    <property type="match status" value="1"/>
</dbReference>
<feature type="binding site" evidence="4">
    <location>
        <position position="129"/>
    </location>
    <ligand>
        <name>Zn(2+)</name>
        <dbReference type="ChEBI" id="CHEBI:29105"/>
    </ligand>
</feature>